<dbReference type="InterPro" id="IPR045851">
    <property type="entry name" value="AMP-bd_C_sf"/>
</dbReference>
<dbReference type="PANTHER" id="PTHR24096">
    <property type="entry name" value="LONG-CHAIN-FATTY-ACID--COA LIGASE"/>
    <property type="match status" value="1"/>
</dbReference>
<organism evidence="4 7">
    <name type="scientific">Phytophthora fragariae</name>
    <dbReference type="NCBI Taxonomy" id="53985"/>
    <lineage>
        <taxon>Eukaryota</taxon>
        <taxon>Sar</taxon>
        <taxon>Stramenopiles</taxon>
        <taxon>Oomycota</taxon>
        <taxon>Peronosporomycetes</taxon>
        <taxon>Peronosporales</taxon>
        <taxon>Peronosporaceae</taxon>
        <taxon>Phytophthora</taxon>
    </lineage>
</organism>
<evidence type="ECO:0000259" key="3">
    <source>
        <dbReference type="Pfam" id="PF13193"/>
    </source>
</evidence>
<feature type="domain" description="AMP-binding enzyme C-terminal" evidence="3">
    <location>
        <begin position="2"/>
        <end position="78"/>
    </location>
</feature>
<evidence type="ECO:0000256" key="2">
    <source>
        <dbReference type="ARBA" id="ARBA00022598"/>
    </source>
</evidence>
<dbReference type="InterPro" id="IPR025110">
    <property type="entry name" value="AMP-bd_C"/>
</dbReference>
<evidence type="ECO:0000313" key="9">
    <source>
        <dbReference type="Proteomes" id="UP000476176"/>
    </source>
</evidence>
<evidence type="ECO:0000313" key="4">
    <source>
        <dbReference type="EMBL" id="KAE9149934.1"/>
    </source>
</evidence>
<evidence type="ECO:0000256" key="1">
    <source>
        <dbReference type="ARBA" id="ARBA00006432"/>
    </source>
</evidence>
<accession>A0A6A3UEQ2</accession>
<reference evidence="7 8" key="1">
    <citation type="submission" date="2018-08" db="EMBL/GenBank/DDBJ databases">
        <title>Genomic investigation of the strawberry pathogen Phytophthora fragariae indicates pathogenicity is determined by transcriptional variation in three key races.</title>
        <authorList>
            <person name="Adams T.M."/>
            <person name="Armitage A.D."/>
            <person name="Sobczyk M.K."/>
            <person name="Bates H.J."/>
            <person name="Dunwell J.M."/>
            <person name="Nellist C.F."/>
            <person name="Harrison R.J."/>
        </authorList>
    </citation>
    <scope>NUCLEOTIDE SEQUENCE [LARGE SCALE GENOMIC DNA]</scope>
    <source>
        <strain evidence="6 8">BC-1</strain>
        <strain evidence="5 9">BC-23</strain>
        <strain evidence="4 7">NOV-27</strain>
    </source>
</reference>
<dbReference type="Proteomes" id="UP000476176">
    <property type="component" value="Unassembled WGS sequence"/>
</dbReference>
<sequence length="99" mass="11018">AEIEDVVNSHPLVADSCCVRGRDLGTGEEIPKAFVVLKEGVTLTSETLMNYVAAKVAGYKRVREVEFIDTIPKSLSGKILRRELQAVEDKKLEMQQSRL</sequence>
<comment type="caution">
    <text evidence="4">The sequence shown here is derived from an EMBL/GenBank/DDBJ whole genome shotgun (WGS) entry which is preliminary data.</text>
</comment>
<dbReference type="EMBL" id="QXGB01011275">
    <property type="protein sequence ID" value="KAE9149934.1"/>
    <property type="molecule type" value="Genomic_DNA"/>
</dbReference>
<dbReference type="AlphaFoldDB" id="A0A6A3UEQ2"/>
<gene>
    <name evidence="6" type="ORF">PF002_g33353</name>
    <name evidence="5" type="ORF">PF004_g32705</name>
    <name evidence="4" type="ORF">PF005_g33529</name>
</gene>
<feature type="non-terminal residue" evidence="4">
    <location>
        <position position="1"/>
    </location>
</feature>
<dbReference type="Pfam" id="PF13193">
    <property type="entry name" value="AMP-binding_C"/>
    <property type="match status" value="1"/>
</dbReference>
<dbReference type="Proteomes" id="UP000433483">
    <property type="component" value="Unassembled WGS sequence"/>
</dbReference>
<dbReference type="OrthoDB" id="16262at2759"/>
<evidence type="ECO:0000313" key="6">
    <source>
        <dbReference type="EMBL" id="KAE9157540.1"/>
    </source>
</evidence>
<dbReference type="EMBL" id="QXGC01011252">
    <property type="protein sequence ID" value="KAE9156123.1"/>
    <property type="molecule type" value="Genomic_DNA"/>
</dbReference>
<name>A0A6A3UEQ2_9STRA</name>
<proteinExistence type="inferred from homology"/>
<keyword evidence="7" id="KW-1185">Reference proteome</keyword>
<evidence type="ECO:0000313" key="7">
    <source>
        <dbReference type="Proteomes" id="UP000433483"/>
    </source>
</evidence>
<protein>
    <recommendedName>
        <fullName evidence="3">AMP-binding enzyme C-terminal domain-containing protein</fullName>
    </recommendedName>
</protein>
<keyword evidence="2" id="KW-0436">Ligase</keyword>
<dbReference type="SUPFAM" id="SSF56801">
    <property type="entry name" value="Acetyl-CoA synthetase-like"/>
    <property type="match status" value="1"/>
</dbReference>
<dbReference type="PANTHER" id="PTHR24096:SF149">
    <property type="entry name" value="AMP-BINDING DOMAIN-CONTAINING PROTEIN-RELATED"/>
    <property type="match status" value="1"/>
</dbReference>
<dbReference type="Gene3D" id="3.30.300.30">
    <property type="match status" value="1"/>
</dbReference>
<evidence type="ECO:0000313" key="8">
    <source>
        <dbReference type="Proteomes" id="UP000440367"/>
    </source>
</evidence>
<dbReference type="EMBL" id="QXGD01009840">
    <property type="protein sequence ID" value="KAE9157540.1"/>
    <property type="molecule type" value="Genomic_DNA"/>
</dbReference>
<dbReference type="GO" id="GO:0016405">
    <property type="term" value="F:CoA-ligase activity"/>
    <property type="evidence" value="ECO:0007669"/>
    <property type="project" value="TreeGrafter"/>
</dbReference>
<dbReference type="Proteomes" id="UP000440367">
    <property type="component" value="Unassembled WGS sequence"/>
</dbReference>
<comment type="similarity">
    <text evidence="1">Belongs to the ATP-dependent AMP-binding enzyme family.</text>
</comment>
<evidence type="ECO:0000313" key="5">
    <source>
        <dbReference type="EMBL" id="KAE9156123.1"/>
    </source>
</evidence>